<dbReference type="AlphaFoldDB" id="A0A0F6W497"/>
<sequence length="515" mass="53617">MISLLLATGGCETPLACGENLTYDRAQHLCVCPNGGTHRDGLCYLDGSVTPLDGMVLGDAARTDEDAATDSGDVDGDGCVERTFHRDQDEDGFGDPARTVSACEAPDGYVVDARDCDDACRDCTPSGTETCDGGGHDEDCDGRVDEGLARLGAVVPVMEGRDSGLEYLASPIAAVPGVDGETIVIWSWAERQTAGDRDYLYLQRVGADGSPLGAPVELFGAEALAMLDVRVAAFAHAGQLVVVTATVFEFEWPRIALGVRSLEDLSVVHESRVVRRINEAVTTDLRTMGELAVTPLDDRDALVVLSVEGSTYAFVSAWSPPVATATVAPLPTPLGTGFEGVDLAPAGAGRARIAFGDGTHVRVGFVDGGGALSSTVPLGAGSRPRVVEANGRIGVLYADDSNRARFASFTDAAPPVPESALDLGAVVSGSGRLALAGFDGRAEWWAARVEQPTVGRNRTRLHSLTPQDDGYAVQDLDLGVPVTGTQRVVAALSSPAAVLSVVGDTSLRAARYGCE</sequence>
<keyword evidence="2" id="KW-1185">Reference proteome</keyword>
<organism evidence="1 2">
    <name type="scientific">Sandaracinus amylolyticus</name>
    <dbReference type="NCBI Taxonomy" id="927083"/>
    <lineage>
        <taxon>Bacteria</taxon>
        <taxon>Pseudomonadati</taxon>
        <taxon>Myxococcota</taxon>
        <taxon>Polyangia</taxon>
        <taxon>Polyangiales</taxon>
        <taxon>Sandaracinaceae</taxon>
        <taxon>Sandaracinus</taxon>
    </lineage>
</organism>
<name>A0A0F6W497_9BACT</name>
<evidence type="ECO:0000313" key="2">
    <source>
        <dbReference type="Proteomes" id="UP000034883"/>
    </source>
</evidence>
<evidence type="ECO:0008006" key="3">
    <source>
        <dbReference type="Google" id="ProtNLM"/>
    </source>
</evidence>
<dbReference type="KEGG" id="samy:DB32_004057"/>
<reference evidence="1 2" key="1">
    <citation type="submission" date="2015-03" db="EMBL/GenBank/DDBJ databases">
        <title>Genome assembly of Sandaracinus amylolyticus DSM 53668.</title>
        <authorList>
            <person name="Sharma G."/>
            <person name="Subramanian S."/>
        </authorList>
    </citation>
    <scope>NUCLEOTIDE SEQUENCE [LARGE SCALE GENOMIC DNA]</scope>
    <source>
        <strain evidence="1 2">DSM 53668</strain>
    </source>
</reference>
<accession>A0A0F6W497</accession>
<dbReference type="Proteomes" id="UP000034883">
    <property type="component" value="Chromosome"/>
</dbReference>
<proteinExistence type="predicted"/>
<gene>
    <name evidence="1" type="ORF">DB32_004057</name>
</gene>
<protein>
    <recommendedName>
        <fullName evidence="3">BNR repeat domain protein</fullName>
    </recommendedName>
</protein>
<dbReference type="EMBL" id="CP011125">
    <property type="protein sequence ID" value="AKF06908.1"/>
    <property type="molecule type" value="Genomic_DNA"/>
</dbReference>
<evidence type="ECO:0000313" key="1">
    <source>
        <dbReference type="EMBL" id="AKF06908.1"/>
    </source>
</evidence>